<protein>
    <submittedName>
        <fullName evidence="1">Uncharacterized protein</fullName>
    </submittedName>
</protein>
<name>A0ABS7PH68_9SPHN</name>
<sequence>MPQALPPSPPKPIQTPAPYVTPSAVAFEQAGEAITASAASPLPIGEVSYRAARPAALDSVLEPGRALAIVAQQHGRLSLTLEGGGTIDLPVEPGLTVLPFAVAGISAGAPDFAPALTLLD</sequence>
<proteinExistence type="predicted"/>
<evidence type="ECO:0000313" key="1">
    <source>
        <dbReference type="EMBL" id="MBY8338052.1"/>
    </source>
</evidence>
<gene>
    <name evidence="1" type="ORF">KYN89_13460</name>
</gene>
<evidence type="ECO:0000313" key="2">
    <source>
        <dbReference type="Proteomes" id="UP000759298"/>
    </source>
</evidence>
<dbReference type="Proteomes" id="UP000759298">
    <property type="component" value="Unassembled WGS sequence"/>
</dbReference>
<dbReference type="RefSeq" id="WP_222825577.1">
    <property type="nucleotide sequence ID" value="NZ_JAHWXP010000004.1"/>
</dbReference>
<keyword evidence="2" id="KW-1185">Reference proteome</keyword>
<dbReference type="EMBL" id="JAHWXP010000004">
    <property type="protein sequence ID" value="MBY8338052.1"/>
    <property type="molecule type" value="Genomic_DNA"/>
</dbReference>
<comment type="caution">
    <text evidence="1">The sequence shown here is derived from an EMBL/GenBank/DDBJ whole genome shotgun (WGS) entry which is preliminary data.</text>
</comment>
<accession>A0ABS7PH68</accession>
<reference evidence="1 2" key="1">
    <citation type="submission" date="2021-07" db="EMBL/GenBank/DDBJ databases">
        <title>Alteriqipengyuania abyssalis NZ-12B nov, sp.nov isolated from deep sea sponge in pacific ocean.</title>
        <authorList>
            <person name="Tareen S."/>
            <person name="Wink J."/>
        </authorList>
    </citation>
    <scope>NUCLEOTIDE SEQUENCE [LARGE SCALE GENOMIC DNA]</scope>
    <source>
        <strain evidence="1 2">NZ-12B</strain>
    </source>
</reference>
<organism evidence="1 2">
    <name type="scientific">Alteriqipengyuania abyssalis</name>
    <dbReference type="NCBI Taxonomy" id="2860200"/>
    <lineage>
        <taxon>Bacteria</taxon>
        <taxon>Pseudomonadati</taxon>
        <taxon>Pseudomonadota</taxon>
        <taxon>Alphaproteobacteria</taxon>
        <taxon>Sphingomonadales</taxon>
        <taxon>Erythrobacteraceae</taxon>
        <taxon>Alteriqipengyuania</taxon>
    </lineage>
</organism>